<sequence length="179" mass="18862">MTFVIIPGLDGSDEQHWQSAWEASLPAVRIRPSSWSAPDLADWSDAITRAVDGAGDIVFITHSLGCHALAHWMTTSRASSVVGAFLVAPPDPLAPTFPVDRIPSFAALPAVALGVPAVLIASTDDPYCSVDAAARLADAWQASLITLDHLGHINSDSDLGPWTTGRQLLTAFLAGRIAD</sequence>
<evidence type="ECO:0000313" key="1">
    <source>
        <dbReference type="EMBL" id="XBV24560.1"/>
    </source>
</evidence>
<dbReference type="SUPFAM" id="SSF53474">
    <property type="entry name" value="alpha/beta-Hydrolases"/>
    <property type="match status" value="1"/>
</dbReference>
<dbReference type="InterPro" id="IPR010662">
    <property type="entry name" value="RBBP9/YdeN"/>
</dbReference>
<gene>
    <name evidence="1" type="ORF">ABN611_39145</name>
</gene>
<keyword evidence="1" id="KW-0378">Hydrolase</keyword>
<accession>A0AAU7TCK0</accession>
<protein>
    <submittedName>
        <fullName evidence="1">Alpha/beta hydrolase</fullName>
        <ecNumber evidence="1">3.-.-.-</ecNumber>
    </submittedName>
</protein>
<dbReference type="AlphaFoldDB" id="A0AAU7TCK0"/>
<organism evidence="1">
    <name type="scientific">Kribbella sp. HUAS MG21</name>
    <dbReference type="NCBI Taxonomy" id="3160966"/>
    <lineage>
        <taxon>Bacteria</taxon>
        <taxon>Bacillati</taxon>
        <taxon>Actinomycetota</taxon>
        <taxon>Actinomycetes</taxon>
        <taxon>Propionibacteriales</taxon>
        <taxon>Kribbellaceae</taxon>
        <taxon>Kribbella</taxon>
    </lineage>
</organism>
<dbReference type="EC" id="3.-.-.-" evidence="1"/>
<dbReference type="InterPro" id="IPR029058">
    <property type="entry name" value="AB_hydrolase_fold"/>
</dbReference>
<dbReference type="GO" id="GO:0016787">
    <property type="term" value="F:hydrolase activity"/>
    <property type="evidence" value="ECO:0007669"/>
    <property type="project" value="UniProtKB-KW"/>
</dbReference>
<dbReference type="Pfam" id="PF06821">
    <property type="entry name" value="Ser_hydrolase"/>
    <property type="match status" value="1"/>
</dbReference>
<name>A0AAU7TCK0_9ACTN</name>
<dbReference type="Gene3D" id="3.40.50.1820">
    <property type="entry name" value="alpha/beta hydrolase"/>
    <property type="match status" value="1"/>
</dbReference>
<reference evidence="1" key="1">
    <citation type="submission" date="2024-06" db="EMBL/GenBank/DDBJ databases">
        <title>Kribbella sp. strain HUAS MG21 genome sequences.</title>
        <authorList>
            <person name="Mo P."/>
        </authorList>
    </citation>
    <scope>NUCLEOTIDE SEQUENCE</scope>
    <source>
        <strain evidence="1">HUAS MG21</strain>
    </source>
</reference>
<dbReference type="RefSeq" id="WP_350277382.1">
    <property type="nucleotide sequence ID" value="NZ_CP158165.1"/>
</dbReference>
<proteinExistence type="predicted"/>
<dbReference type="EMBL" id="CP158165">
    <property type="protein sequence ID" value="XBV24560.1"/>
    <property type="molecule type" value="Genomic_DNA"/>
</dbReference>